<reference evidence="1 2" key="1">
    <citation type="journal article" date="2012" name="Appl. Environ. Microbiol.">
        <title>Short-read sequencing for genomic analysis of the brown rot fungus Fibroporia radiculosa.</title>
        <authorList>
            <person name="Tang J.D."/>
            <person name="Perkins A.D."/>
            <person name="Sonstegard T.S."/>
            <person name="Schroeder S.G."/>
            <person name="Burgess S.C."/>
            <person name="Diehl S.V."/>
        </authorList>
    </citation>
    <scope>NUCLEOTIDE SEQUENCE [LARGE SCALE GENOMIC DNA]</scope>
    <source>
        <strain evidence="1 2">TFFH 294</strain>
    </source>
</reference>
<dbReference type="GeneID" id="24100317"/>
<accession>J4IBX2</accession>
<name>J4IBX2_9APHY</name>
<dbReference type="Proteomes" id="UP000006352">
    <property type="component" value="Unassembled WGS sequence"/>
</dbReference>
<keyword evidence="2" id="KW-1185">Reference proteome</keyword>
<gene>
    <name evidence="1" type="ORF">FIBRA_07623</name>
</gene>
<sequence length="118" mass="13702">MSVWWPTKDDLAWAAKVLRESGKPKMTVGDLKAARWVMADSPTPENPNNKVQYLAIRLLFIKPKLFSRTTMLWEVIREGDESGNTFMIKDMWCERNNDDFHQKLAKGFYFAEATAETK</sequence>
<dbReference type="EMBL" id="HE797189">
    <property type="protein sequence ID" value="CCM05406.1"/>
    <property type="molecule type" value="Genomic_DNA"/>
</dbReference>
<evidence type="ECO:0000313" key="2">
    <source>
        <dbReference type="Proteomes" id="UP000006352"/>
    </source>
</evidence>
<proteinExistence type="predicted"/>
<organism evidence="1 2">
    <name type="scientific">Fibroporia radiculosa</name>
    <dbReference type="NCBI Taxonomy" id="599839"/>
    <lineage>
        <taxon>Eukaryota</taxon>
        <taxon>Fungi</taxon>
        <taxon>Dikarya</taxon>
        <taxon>Basidiomycota</taxon>
        <taxon>Agaricomycotina</taxon>
        <taxon>Agaricomycetes</taxon>
        <taxon>Polyporales</taxon>
        <taxon>Fibroporiaceae</taxon>
        <taxon>Fibroporia</taxon>
    </lineage>
</organism>
<dbReference type="RefSeq" id="XP_012184689.1">
    <property type="nucleotide sequence ID" value="XM_012329299.1"/>
</dbReference>
<dbReference type="AlphaFoldDB" id="J4IBX2"/>
<protein>
    <submittedName>
        <fullName evidence="1">Uncharacterized protein</fullName>
    </submittedName>
</protein>
<evidence type="ECO:0000313" key="1">
    <source>
        <dbReference type="EMBL" id="CCM05406.1"/>
    </source>
</evidence>
<dbReference type="InParanoid" id="J4IBX2"/>
<dbReference type="HOGENOM" id="CLU_2073183_0_0_1"/>